<gene>
    <name evidence="1" type="ORF">D6T64_05645</name>
</gene>
<dbReference type="AlphaFoldDB" id="A0A3A5MRL3"/>
<protein>
    <submittedName>
        <fullName evidence="1">Uncharacterized protein</fullName>
    </submittedName>
</protein>
<name>A0A3A5MRL3_9MICO</name>
<dbReference type="Proteomes" id="UP000272015">
    <property type="component" value="Unassembled WGS sequence"/>
</dbReference>
<keyword evidence="2" id="KW-1185">Reference proteome</keyword>
<sequence length="253" mass="26998">MAYSVNEQIGPFWVGDVPLSTSVLTLSDRDGNGVDLSSATGVISTIGSASLVGDTIVIVWPTTSAFSLAGPNLLELTLTTATGSVTVEPAEYIVQAKTGWHTLDSARKSWRDAPDSDVALYALLDTARVQVETYGSALVAPASVLPVGDGYADFFVAARSFVQVEEGYYSFEGSPSTFVGDSDGYYAYTGVEAPIVPLRYKQAQLMQTRNLWNAAKSDPSGQMGDDGFVIRPFPMDWVIKGIIRPKNPVPVVA</sequence>
<comment type="caution">
    <text evidence="1">The sequence shown here is derived from an EMBL/GenBank/DDBJ whole genome shotgun (WGS) entry which is preliminary data.</text>
</comment>
<evidence type="ECO:0000313" key="1">
    <source>
        <dbReference type="EMBL" id="RJT89818.1"/>
    </source>
</evidence>
<dbReference type="OrthoDB" id="5147644at2"/>
<dbReference type="EMBL" id="QZVS01000068">
    <property type="protein sequence ID" value="RJT89818.1"/>
    <property type="molecule type" value="Genomic_DNA"/>
</dbReference>
<reference evidence="1 2" key="1">
    <citation type="submission" date="2018-09" db="EMBL/GenBank/DDBJ databases">
        <title>Novel species of Cryobacterium.</title>
        <authorList>
            <person name="Liu Q."/>
            <person name="Xin Y.-H."/>
        </authorList>
    </citation>
    <scope>NUCLEOTIDE SEQUENCE [LARGE SCALE GENOMIC DNA]</scope>
    <source>
        <strain evidence="1 2">Hh39</strain>
    </source>
</reference>
<evidence type="ECO:0000313" key="2">
    <source>
        <dbReference type="Proteomes" id="UP000272015"/>
    </source>
</evidence>
<proteinExistence type="predicted"/>
<dbReference type="RefSeq" id="WP_119972942.1">
    <property type="nucleotide sequence ID" value="NZ_JBHSQA010000008.1"/>
</dbReference>
<accession>A0A3A5MRL3</accession>
<organism evidence="1 2">
    <name type="scientific">Cryobacterium melibiosiphilum</name>
    <dbReference type="NCBI Taxonomy" id="995039"/>
    <lineage>
        <taxon>Bacteria</taxon>
        <taxon>Bacillati</taxon>
        <taxon>Actinomycetota</taxon>
        <taxon>Actinomycetes</taxon>
        <taxon>Micrococcales</taxon>
        <taxon>Microbacteriaceae</taxon>
        <taxon>Cryobacterium</taxon>
    </lineage>
</organism>